<name>A0AAW2Y7I6_9LAMI</name>
<feature type="signal peptide" evidence="8">
    <location>
        <begin position="1"/>
        <end position="21"/>
    </location>
</feature>
<keyword evidence="8" id="KW-0732">Signal</keyword>
<dbReference type="PANTHER" id="PTHR31485:SF7">
    <property type="entry name" value="PEPTIDYL SERINE ALPHA-GALACTOSYLTRANSFERASE"/>
    <property type="match status" value="1"/>
</dbReference>
<evidence type="ECO:0000256" key="4">
    <source>
        <dbReference type="ARBA" id="ARBA00022692"/>
    </source>
</evidence>
<keyword evidence="4" id="KW-0812">Transmembrane</keyword>
<evidence type="ECO:0000256" key="6">
    <source>
        <dbReference type="ARBA" id="ARBA00023136"/>
    </source>
</evidence>
<reference evidence="10" key="1">
    <citation type="submission" date="2020-06" db="EMBL/GenBank/DDBJ databases">
        <authorList>
            <person name="Li T."/>
            <person name="Hu X."/>
            <person name="Zhang T."/>
            <person name="Song X."/>
            <person name="Zhang H."/>
            <person name="Dai N."/>
            <person name="Sheng W."/>
            <person name="Hou X."/>
            <person name="Wei L."/>
        </authorList>
    </citation>
    <scope>NUCLEOTIDE SEQUENCE</scope>
    <source>
        <strain evidence="10">KEN1</strain>
        <tissue evidence="10">Leaf</tissue>
    </source>
</reference>
<gene>
    <name evidence="10" type="ORF">Slati_0061900</name>
</gene>
<feature type="chain" id="PRO_5043822826" evidence="8">
    <location>
        <begin position="22"/>
        <end position="733"/>
    </location>
</feature>
<reference evidence="10" key="2">
    <citation type="journal article" date="2024" name="Plant">
        <title>Genomic evolution and insights into agronomic trait innovations of Sesamum species.</title>
        <authorList>
            <person name="Miao H."/>
            <person name="Wang L."/>
            <person name="Qu L."/>
            <person name="Liu H."/>
            <person name="Sun Y."/>
            <person name="Le M."/>
            <person name="Wang Q."/>
            <person name="Wei S."/>
            <person name="Zheng Y."/>
            <person name="Lin W."/>
            <person name="Duan Y."/>
            <person name="Cao H."/>
            <person name="Xiong S."/>
            <person name="Wang X."/>
            <person name="Wei L."/>
            <person name="Li C."/>
            <person name="Ma Q."/>
            <person name="Ju M."/>
            <person name="Zhao R."/>
            <person name="Li G."/>
            <person name="Mu C."/>
            <person name="Tian Q."/>
            <person name="Mei H."/>
            <person name="Zhang T."/>
            <person name="Gao T."/>
            <person name="Zhang H."/>
        </authorList>
    </citation>
    <scope>NUCLEOTIDE SEQUENCE</scope>
    <source>
        <tissue evidence="10">Leaf</tissue>
    </source>
</reference>
<comment type="caution">
    <text evidence="10">The sequence shown here is derived from an EMBL/GenBank/DDBJ whole genome shotgun (WGS) entry which is preliminary data.</text>
</comment>
<feature type="compositionally biased region" description="Pro residues" evidence="7">
    <location>
        <begin position="674"/>
        <end position="686"/>
    </location>
</feature>
<evidence type="ECO:0000256" key="3">
    <source>
        <dbReference type="ARBA" id="ARBA00022679"/>
    </source>
</evidence>
<evidence type="ECO:0000256" key="7">
    <source>
        <dbReference type="SAM" id="MobiDB-lite"/>
    </source>
</evidence>
<dbReference type="AlphaFoldDB" id="A0AAW2Y7I6"/>
<dbReference type="GO" id="GO:0016020">
    <property type="term" value="C:membrane"/>
    <property type="evidence" value="ECO:0007669"/>
    <property type="project" value="UniProtKB-SubCell"/>
</dbReference>
<dbReference type="EMBL" id="JACGWN010000001">
    <property type="protein sequence ID" value="KAL0461743.1"/>
    <property type="molecule type" value="Genomic_DNA"/>
</dbReference>
<proteinExistence type="predicted"/>
<protein>
    <submittedName>
        <fullName evidence="10">Peptidyl serine alpha-galactosyltransferase</fullName>
    </submittedName>
</protein>
<evidence type="ECO:0000256" key="5">
    <source>
        <dbReference type="ARBA" id="ARBA00022989"/>
    </source>
</evidence>
<dbReference type="Pfam" id="PF23452">
    <property type="entry name" value="HPAT"/>
    <property type="match status" value="2"/>
</dbReference>
<keyword evidence="2" id="KW-0328">Glycosyltransferase</keyword>
<feature type="region of interest" description="Disordered" evidence="7">
    <location>
        <begin position="659"/>
        <end position="733"/>
    </location>
</feature>
<comment type="subcellular location">
    <subcellularLocation>
        <location evidence="1">Membrane</location>
        <topology evidence="1">Single-pass membrane protein</topology>
    </subcellularLocation>
</comment>
<dbReference type="PANTHER" id="PTHR31485">
    <property type="entry name" value="PEPTIDYL SERINE ALPHA-GALACTOSYLTRANSFERASE"/>
    <property type="match status" value="1"/>
</dbReference>
<accession>A0AAW2Y7I6</accession>
<keyword evidence="3" id="KW-0808">Transferase</keyword>
<feature type="domain" description="Hydroxyproline O-arabinosyltransferase-like" evidence="9">
    <location>
        <begin position="359"/>
        <end position="615"/>
    </location>
</feature>
<organism evidence="10">
    <name type="scientific">Sesamum latifolium</name>
    <dbReference type="NCBI Taxonomy" id="2727402"/>
    <lineage>
        <taxon>Eukaryota</taxon>
        <taxon>Viridiplantae</taxon>
        <taxon>Streptophyta</taxon>
        <taxon>Embryophyta</taxon>
        <taxon>Tracheophyta</taxon>
        <taxon>Spermatophyta</taxon>
        <taxon>Magnoliopsida</taxon>
        <taxon>eudicotyledons</taxon>
        <taxon>Gunneridae</taxon>
        <taxon>Pentapetalae</taxon>
        <taxon>asterids</taxon>
        <taxon>lamiids</taxon>
        <taxon>Lamiales</taxon>
        <taxon>Pedaliaceae</taxon>
        <taxon>Sesamum</taxon>
    </lineage>
</organism>
<dbReference type="InterPro" id="IPR044845">
    <property type="entry name" value="HPAT/SRGT1-like"/>
</dbReference>
<evidence type="ECO:0000256" key="1">
    <source>
        <dbReference type="ARBA" id="ARBA00004167"/>
    </source>
</evidence>
<sequence length="733" mass="83152">MEMSMIFVVMAAMLVMGSGRARKSGHNAGGLTAPFRIHTLFSVECQNHFDWKTVGLMHSYSKALQPGPITRLLFCTDEEKRTYKGMDLAPTLEVPSLRKHPNTGDQYPTINKPAAILHWLKHSKDAENVDWVVILDVDMLIRSPIIPWKLGAEKGRPVAAYCGKHPELCDNVGQLLALHIDDLRALAPIWLSKTQEARQDRAHWAANYTGYIYGKGQITEMYGYSFAAAEVGLHHKMNNNLMVYPGYSLERTLIQFLCTVACLLVLEIGRLVEEMESERNKSRTLFLGIECVNTLNEGLLLQHAAYGCPRRKGSKYLSSVRSRTFTKITQSKQLTKQSRRIMEVNVQKPDVKEVYPNIHTVFSAECSPYFDWQTVGLVHSFYQSGQPGTITRLLCCTEEDLKQYKGHDLAPTHYVPSMSRHPITGDWYPAINKPAAVVHWINHVKTDAEYIVILDADMIMRGPITPWEFNVSKGRPVSAPYDNLIGCENEIAKTHTRYPQACSKVGGVIIMQIRELKRFALLWLHKTEQVRADMAHWSKNMTGDNYEAGWNSQMYGYSFAAAELNFRHVISNKILIYPGHVPVPGVKYRVFHYSLEFQVGNWSFNKANWTNSDMVNKCWAKFPEPPDPSTLDRSNEDSVQRDLLSIECVNSLNQALRSHHERKKCPDPSAFSPPIQPDHPILPPPNRDSASEEITASRKLGKIDKVDALRHNSELKNESQELSPPEVTKQTQK</sequence>
<dbReference type="InterPro" id="IPR056508">
    <property type="entry name" value="HPAT-like"/>
</dbReference>
<feature type="domain" description="Hydroxyproline O-arabinosyltransferase-like" evidence="9">
    <location>
        <begin position="177"/>
        <end position="251"/>
    </location>
</feature>
<evidence type="ECO:0000256" key="8">
    <source>
        <dbReference type="SAM" id="SignalP"/>
    </source>
</evidence>
<keyword evidence="5" id="KW-1133">Transmembrane helix</keyword>
<keyword evidence="6" id="KW-0472">Membrane</keyword>
<feature type="compositionally biased region" description="Basic and acidic residues" evidence="7">
    <location>
        <begin position="701"/>
        <end position="719"/>
    </location>
</feature>
<evidence type="ECO:0000259" key="9">
    <source>
        <dbReference type="Pfam" id="PF23452"/>
    </source>
</evidence>
<dbReference type="GO" id="GO:0016757">
    <property type="term" value="F:glycosyltransferase activity"/>
    <property type="evidence" value="ECO:0007669"/>
    <property type="project" value="UniProtKB-KW"/>
</dbReference>
<evidence type="ECO:0000313" key="10">
    <source>
        <dbReference type="EMBL" id="KAL0461743.1"/>
    </source>
</evidence>
<evidence type="ECO:0000256" key="2">
    <source>
        <dbReference type="ARBA" id="ARBA00022676"/>
    </source>
</evidence>